<dbReference type="EMBL" id="CP091871">
    <property type="protein sequence ID" value="WEU40986.1"/>
    <property type="molecule type" value="Genomic_DNA"/>
</dbReference>
<feature type="coiled-coil region" evidence="1">
    <location>
        <begin position="207"/>
        <end position="241"/>
    </location>
</feature>
<accession>A0AAF0D3G4</accession>
<keyword evidence="1" id="KW-0175">Coiled coil</keyword>
<reference evidence="2" key="2">
    <citation type="journal article" date="2022" name="Nat. Microbiol.">
        <title>A closed Candidatus Odinarchaeum chromosome exposes Asgard archaeal viruses.</title>
        <authorList>
            <person name="Tamarit D."/>
            <person name="Caceres E.F."/>
            <person name="Krupovic M."/>
            <person name="Nijland R."/>
            <person name="Eme L."/>
            <person name="Robinson N.P."/>
            <person name="Ettema T.J.G."/>
        </authorList>
    </citation>
    <scope>NUCLEOTIDE SEQUENCE</scope>
    <source>
        <strain evidence="2">LCB_4</strain>
    </source>
</reference>
<dbReference type="AlphaFoldDB" id="A0AAF0D3G4"/>
<evidence type="ECO:0000313" key="3">
    <source>
        <dbReference type="Proteomes" id="UP000186851"/>
    </source>
</evidence>
<evidence type="ECO:0000313" key="2">
    <source>
        <dbReference type="EMBL" id="WEU40986.1"/>
    </source>
</evidence>
<dbReference type="Proteomes" id="UP000186851">
    <property type="component" value="Chromosome"/>
</dbReference>
<protein>
    <submittedName>
        <fullName evidence="2">Uncharacterized protein</fullName>
    </submittedName>
</protein>
<reference evidence="2" key="1">
    <citation type="journal article" date="2017" name="Nature">
        <title>Asgard archaea illuminate the origin of eukaryotic cellular complexity.</title>
        <authorList>
            <person name="Zaremba-Niedzwiedzka K."/>
            <person name="Caceres E.F."/>
            <person name="Saw J.H."/>
            <person name="Backstrom D."/>
            <person name="Juzokaite L."/>
            <person name="Vancaester E."/>
            <person name="Seitz K.W."/>
            <person name="Anantharaman K."/>
            <person name="Starnawski P."/>
            <person name="Kjeldsen K.U."/>
            <person name="Scott M.B."/>
            <person name="Nunoura T."/>
            <person name="Banfield J.F."/>
            <person name="Schramm A."/>
            <person name="Baker B.J."/>
            <person name="Spang A."/>
            <person name="Ettema T.J.G."/>
        </authorList>
    </citation>
    <scope>NUCLEOTIDE SEQUENCE</scope>
    <source>
        <strain evidence="2">LCB_4</strain>
    </source>
</reference>
<dbReference type="KEGG" id="oyw:OdinLCB4_003535"/>
<gene>
    <name evidence="2" type="ORF">OdinLCB4_003535</name>
</gene>
<proteinExistence type="predicted"/>
<sequence>MGATKKLFENDLFNHCPNCNDKIYRGRLNDQCGMIFYYKIILNSGSGLQSELRVIEDGVRIGNPIADRFNNALLCRSCLLVFFKATQYHPLGKIIPQIFEINEKDVQKKIKSSSKEPFNFKNCFICGNKLDEGYITDYPPGGVMPGTLFHVYFNSLNIGKGREELIAIAEDFYQNFFEAYICNNCFTVAARLERFKPLSEGFWARFIRPSRRVVEALEQRLKRLEGELQEINRLYSVNNKREEYFDKLPYEYLSSISDILDPIDRFQFCPNCGVENSSKQNVCRKCRRPLPSI</sequence>
<name>A0AAF0D3G4_ODILC</name>
<evidence type="ECO:0000256" key="1">
    <source>
        <dbReference type="SAM" id="Coils"/>
    </source>
</evidence>
<organism evidence="2 3">
    <name type="scientific">Odinarchaeota yellowstonii (strain LCB_4)</name>
    <dbReference type="NCBI Taxonomy" id="1841599"/>
    <lineage>
        <taxon>Archaea</taxon>
        <taxon>Promethearchaeati</taxon>
        <taxon>Candidatus Odinarchaeota</taxon>
        <taxon>Candidatus Odinarchaeia</taxon>
        <taxon>Candidatus Odinarchaeales</taxon>
        <taxon>Candidatus Odinarchaeaceae</taxon>
        <taxon>Candidatus Odinarchaeum</taxon>
    </lineage>
</organism>